<accession>A0A8J5M5K7</accession>
<dbReference type="AlphaFoldDB" id="A0A8J5M5K7"/>
<proteinExistence type="predicted"/>
<dbReference type="Proteomes" id="UP000709295">
    <property type="component" value="Unassembled WGS sequence"/>
</dbReference>
<evidence type="ECO:0000256" key="1">
    <source>
        <dbReference type="SAM" id="MobiDB-lite"/>
    </source>
</evidence>
<protein>
    <submittedName>
        <fullName evidence="2">Uncharacterized protein</fullName>
    </submittedName>
</protein>
<sequence length="321" mass="36078">MEEVVGDAEFGSFPGERFRFSVGRVGGVGYIKLEHQVSKRSWTCEVTDVGAFAPEGVMLPPNTVLQYVATSLKESTGDKGPHLTRDDTDNTLQLEVLVKLDLAWAPKYVFPLKIKAQQAVSSSDPIKVLTTQVQELQQQVKTLKEQMKMVLRQTGSQQTPAASLPSPGFTIRRRPRHSSTQIPPLRRSTDTPSPPSHRERTWGDMLSINHTLAKVEECKYREKRDSSGATERRHRRHACKVCSALRGDRRSTCQTSHYCVECTERRDGGMVFLCDKVRPHGASEYQNATCNQIWHALWGNGEKMPETGVSSIRMRKKLKTG</sequence>
<feature type="region of interest" description="Disordered" evidence="1">
    <location>
        <begin position="152"/>
        <end position="202"/>
    </location>
</feature>
<reference evidence="2" key="1">
    <citation type="submission" date="2021-01" db="EMBL/GenBank/DDBJ databases">
        <title>Phytophthora aleatoria, a newly-described species from Pinus radiata is distinct from Phytophthora cactorum isolates based on comparative genomics.</title>
        <authorList>
            <person name="Mcdougal R."/>
            <person name="Panda P."/>
            <person name="Williams N."/>
            <person name="Studholme D.J."/>
        </authorList>
    </citation>
    <scope>NUCLEOTIDE SEQUENCE</scope>
    <source>
        <strain evidence="2">NZFS 4037</strain>
    </source>
</reference>
<gene>
    <name evidence="2" type="ORF">JG688_00006857</name>
</gene>
<name>A0A8J5M5K7_9STRA</name>
<organism evidence="2 3">
    <name type="scientific">Phytophthora aleatoria</name>
    <dbReference type="NCBI Taxonomy" id="2496075"/>
    <lineage>
        <taxon>Eukaryota</taxon>
        <taxon>Sar</taxon>
        <taxon>Stramenopiles</taxon>
        <taxon>Oomycota</taxon>
        <taxon>Peronosporomycetes</taxon>
        <taxon>Peronosporales</taxon>
        <taxon>Peronosporaceae</taxon>
        <taxon>Phytophthora</taxon>
    </lineage>
</organism>
<dbReference type="EMBL" id="JAENGY010000310">
    <property type="protein sequence ID" value="KAG6966227.1"/>
    <property type="molecule type" value="Genomic_DNA"/>
</dbReference>
<keyword evidence="3" id="KW-1185">Reference proteome</keyword>
<evidence type="ECO:0000313" key="2">
    <source>
        <dbReference type="EMBL" id="KAG6966227.1"/>
    </source>
</evidence>
<comment type="caution">
    <text evidence="2">The sequence shown here is derived from an EMBL/GenBank/DDBJ whole genome shotgun (WGS) entry which is preliminary data.</text>
</comment>
<evidence type="ECO:0000313" key="3">
    <source>
        <dbReference type="Proteomes" id="UP000709295"/>
    </source>
</evidence>